<evidence type="ECO:0000313" key="3">
    <source>
        <dbReference type="Proteomes" id="UP000282674"/>
    </source>
</evidence>
<protein>
    <submittedName>
        <fullName evidence="2">Thiolase family protein</fullName>
    </submittedName>
</protein>
<accession>A0A3M2LKD5</accession>
<dbReference type="PANTHER" id="PTHR42870">
    <property type="entry name" value="ACETYL-COA C-ACETYLTRANSFERASE"/>
    <property type="match status" value="1"/>
</dbReference>
<dbReference type="PIRSF" id="PIRSF000429">
    <property type="entry name" value="Ac-CoA_Ac_transf"/>
    <property type="match status" value="1"/>
</dbReference>
<proteinExistence type="predicted"/>
<feature type="domain" description="Thiolase C-terminal" evidence="1">
    <location>
        <begin position="258"/>
        <end position="381"/>
    </location>
</feature>
<gene>
    <name evidence="2" type="ORF">EBO15_38520</name>
</gene>
<dbReference type="Gene3D" id="3.40.47.10">
    <property type="match status" value="1"/>
</dbReference>
<dbReference type="CDD" id="cd00829">
    <property type="entry name" value="SCP-x_thiolase"/>
    <property type="match status" value="1"/>
</dbReference>
<dbReference type="InterPro" id="IPR055140">
    <property type="entry name" value="Thiolase_C_2"/>
</dbReference>
<dbReference type="InterPro" id="IPR002155">
    <property type="entry name" value="Thiolase"/>
</dbReference>
<dbReference type="InterPro" id="IPR016039">
    <property type="entry name" value="Thiolase-like"/>
</dbReference>
<dbReference type="SUPFAM" id="SSF53901">
    <property type="entry name" value="Thiolase-like"/>
    <property type="match status" value="2"/>
</dbReference>
<dbReference type="Pfam" id="PF22691">
    <property type="entry name" value="Thiolase_C_1"/>
    <property type="match status" value="1"/>
</dbReference>
<evidence type="ECO:0000313" key="2">
    <source>
        <dbReference type="EMBL" id="RMI36475.1"/>
    </source>
</evidence>
<dbReference type="Proteomes" id="UP000282674">
    <property type="component" value="Unassembled WGS sequence"/>
</dbReference>
<comment type="caution">
    <text evidence="2">The sequence shown here is derived from an EMBL/GenBank/DDBJ whole genome shotgun (WGS) entry which is preliminary data.</text>
</comment>
<dbReference type="GO" id="GO:0016747">
    <property type="term" value="F:acyltransferase activity, transferring groups other than amino-acyl groups"/>
    <property type="evidence" value="ECO:0007669"/>
    <property type="project" value="InterPro"/>
</dbReference>
<reference evidence="2 3" key="1">
    <citation type="submission" date="2018-10" db="EMBL/GenBank/DDBJ databases">
        <title>Isolation from soil.</title>
        <authorList>
            <person name="Hu J."/>
        </authorList>
    </citation>
    <scope>NUCLEOTIDE SEQUENCE [LARGE SCALE GENOMIC DNA]</scope>
    <source>
        <strain evidence="2 3">NEAU-Ht49</strain>
    </source>
</reference>
<sequence>MNDGAAIAGLGMTELGRVYGRSPRRLAADAVRAAADDAGLALGDLDGLLVSHGLGGSPGIELADTLGLRDLRLLTQMNSFGATAGAMLSYAAMSVLSGAATAVACVFADAPLKPKQSAGSAYHRDAPEWYGFGGMTAALGFRSVNAFYALAAQRHMAHYGTTSEQLGAIAVSTRAWASRNPLAQMRDPITLEDHQNSRWVAEPLHLLDCCLVSNGAIAVIVTGADRAADLARPPVHLWGWGQGHPGHRKAAGSAFGLVTGAATSGPIAMKMAGITTADVTQAQLYDCYTSTVLVSLEDYGFCGKGEGGPFAASGALGPGGALPTNTGGGQLSGYYMWGMTPVSEAVIQARGDGGDRQAASDVILVSGNGGILDHHATLILSPHPKGA</sequence>
<dbReference type="AlphaFoldDB" id="A0A3M2LKD5"/>
<name>A0A3M2LKD5_9ACTN</name>
<dbReference type="OrthoDB" id="3208853at2"/>
<keyword evidence="3" id="KW-1185">Reference proteome</keyword>
<dbReference type="PANTHER" id="PTHR42870:SF1">
    <property type="entry name" value="NON-SPECIFIC LIPID-TRANSFER PROTEIN-LIKE 2"/>
    <property type="match status" value="1"/>
</dbReference>
<organism evidence="2 3">
    <name type="scientific">Actinomadura harenae</name>
    <dbReference type="NCBI Taxonomy" id="2483351"/>
    <lineage>
        <taxon>Bacteria</taxon>
        <taxon>Bacillati</taxon>
        <taxon>Actinomycetota</taxon>
        <taxon>Actinomycetes</taxon>
        <taxon>Streptosporangiales</taxon>
        <taxon>Thermomonosporaceae</taxon>
        <taxon>Actinomadura</taxon>
    </lineage>
</organism>
<dbReference type="EMBL" id="RFFG01000135">
    <property type="protein sequence ID" value="RMI36475.1"/>
    <property type="molecule type" value="Genomic_DNA"/>
</dbReference>
<evidence type="ECO:0000259" key="1">
    <source>
        <dbReference type="Pfam" id="PF22691"/>
    </source>
</evidence>